<keyword evidence="5" id="KW-0479">Metal-binding</keyword>
<evidence type="ECO:0000256" key="8">
    <source>
        <dbReference type="ARBA" id="ARBA00022833"/>
    </source>
</evidence>
<dbReference type="Pfam" id="PF02244">
    <property type="entry name" value="Propep_M14"/>
    <property type="match status" value="1"/>
</dbReference>
<comment type="cofactor">
    <cofactor evidence="1">
        <name>Zn(2+)</name>
        <dbReference type="ChEBI" id="CHEBI:29105"/>
    </cofactor>
</comment>
<protein>
    <recommendedName>
        <fullName evidence="11">Zinc carboxypeptidase A 1</fullName>
    </recommendedName>
</protein>
<reference evidence="15" key="1">
    <citation type="submission" date="2020-03" db="EMBL/GenBank/DDBJ databases">
        <title>Transcriptomic Profiling of the Digestive Tract of the Rat Flea, Xenopsylla cheopis, Following Blood Feeding and Infection with Yersinia pestis.</title>
        <authorList>
            <person name="Bland D.M."/>
            <person name="Martens C.A."/>
            <person name="Virtaneva K."/>
            <person name="Kanakabandi K."/>
            <person name="Long D."/>
            <person name="Rosenke R."/>
            <person name="Saturday G.A."/>
            <person name="Hoyt F.H."/>
            <person name="Bruno D.P."/>
            <person name="Ribeiro J.M.C."/>
            <person name="Hinnebusch J."/>
        </authorList>
    </citation>
    <scope>NUCLEOTIDE SEQUENCE</scope>
</reference>
<proteinExistence type="inferred from homology"/>
<dbReference type="GO" id="GO:0006508">
    <property type="term" value="P:proteolysis"/>
    <property type="evidence" value="ECO:0007669"/>
    <property type="project" value="UniProtKB-KW"/>
</dbReference>
<dbReference type="SUPFAM" id="SSF53187">
    <property type="entry name" value="Zn-dependent exopeptidases"/>
    <property type="match status" value="1"/>
</dbReference>
<keyword evidence="7" id="KW-0378">Hydrolase</keyword>
<dbReference type="FunFam" id="3.40.630.10:FF:000084">
    <property type="entry name" value="Carboxypeptidase B2"/>
    <property type="match status" value="1"/>
</dbReference>
<feature type="signal peptide" evidence="13">
    <location>
        <begin position="1"/>
        <end position="18"/>
    </location>
</feature>
<evidence type="ECO:0000313" key="15">
    <source>
        <dbReference type="EMBL" id="NOV51853.1"/>
    </source>
</evidence>
<evidence type="ECO:0000259" key="14">
    <source>
        <dbReference type="PROSITE" id="PS52035"/>
    </source>
</evidence>
<dbReference type="FunFam" id="3.30.70.340:FF:000002">
    <property type="entry name" value="Carboxypeptidase A"/>
    <property type="match status" value="1"/>
</dbReference>
<dbReference type="Gene3D" id="3.40.630.10">
    <property type="entry name" value="Zn peptidases"/>
    <property type="match status" value="1"/>
</dbReference>
<evidence type="ECO:0000256" key="10">
    <source>
        <dbReference type="ARBA" id="ARBA00023157"/>
    </source>
</evidence>
<evidence type="ECO:0000256" key="6">
    <source>
        <dbReference type="ARBA" id="ARBA00022729"/>
    </source>
</evidence>
<evidence type="ECO:0000256" key="13">
    <source>
        <dbReference type="SAM" id="SignalP"/>
    </source>
</evidence>
<feature type="active site" description="Proton donor/acceptor" evidence="12">
    <location>
        <position position="380"/>
    </location>
</feature>
<evidence type="ECO:0000256" key="1">
    <source>
        <dbReference type="ARBA" id="ARBA00001947"/>
    </source>
</evidence>
<dbReference type="GO" id="GO:0004181">
    <property type="term" value="F:metallocarboxypeptidase activity"/>
    <property type="evidence" value="ECO:0007669"/>
    <property type="project" value="InterPro"/>
</dbReference>
<feature type="domain" description="Peptidase M14" evidence="14">
    <location>
        <begin position="119"/>
        <end position="416"/>
    </location>
</feature>
<dbReference type="AlphaFoldDB" id="A0A6M2E0H8"/>
<sequence length="421" mass="48585">MKYLIFLVFCVFINYTLGFSYSGYKVFQVTPSSYIQTKELMSWESKPGIDFWREPRSLGDSADVMVNPENLYQFQTFLDQQNLKWKIAVDDVEKIVQNERKIRSKVKKSLPPDEYDFNDFYQHAQINSYLDSLSKNYPDYVLVRDEGKSYEGRVIKSILISNNKHARNNTLMILDGGIHAREWISPAFCMYITQMLVEYRTEHLDMLKNTDWLIVPLVNPDGYEYTHTTERFWRKTRRLNQGTKCIGVDGNRNYDHHWGEGPNLDDPCSEIYAGPSPASESEVKIISRIMELEARKNKTVYLSFHSYGYWILYPWSYTEEPAPRKHQLQRIGELAATAIHRNGGGIYKVGNTVDLLYAAPGGSHDYALGEAGIDISMTFELPPRSYGMEGFDPLPQDIRRICGETMHGVKAIGLYLGYNLS</sequence>
<dbReference type="EMBL" id="GIIL01008127">
    <property type="protein sequence ID" value="NOV51853.1"/>
    <property type="molecule type" value="Transcribed_RNA"/>
</dbReference>
<evidence type="ECO:0000256" key="3">
    <source>
        <dbReference type="ARBA" id="ARBA00022645"/>
    </source>
</evidence>
<dbReference type="Pfam" id="PF00246">
    <property type="entry name" value="Peptidase_M14"/>
    <property type="match status" value="1"/>
</dbReference>
<name>A0A6M2E0H8_XENCH</name>
<dbReference type="SMART" id="SM00631">
    <property type="entry name" value="Zn_pept"/>
    <property type="match status" value="1"/>
</dbReference>
<dbReference type="GO" id="GO:0008270">
    <property type="term" value="F:zinc ion binding"/>
    <property type="evidence" value="ECO:0007669"/>
    <property type="project" value="InterPro"/>
</dbReference>
<evidence type="ECO:0000256" key="4">
    <source>
        <dbReference type="ARBA" id="ARBA00022670"/>
    </source>
</evidence>
<dbReference type="SUPFAM" id="SSF54897">
    <property type="entry name" value="Protease propeptides/inhibitors"/>
    <property type="match status" value="1"/>
</dbReference>
<dbReference type="InterPro" id="IPR003146">
    <property type="entry name" value="M14A_act_pep"/>
</dbReference>
<dbReference type="InterPro" id="IPR000834">
    <property type="entry name" value="Peptidase_M14"/>
</dbReference>
<comment type="similarity">
    <text evidence="2 12">Belongs to the peptidase M14 family.</text>
</comment>
<evidence type="ECO:0000256" key="7">
    <source>
        <dbReference type="ARBA" id="ARBA00022801"/>
    </source>
</evidence>
<dbReference type="InterPro" id="IPR036990">
    <property type="entry name" value="M14A-like_propep"/>
</dbReference>
<dbReference type="GO" id="GO:0005615">
    <property type="term" value="C:extracellular space"/>
    <property type="evidence" value="ECO:0007669"/>
    <property type="project" value="TreeGrafter"/>
</dbReference>
<dbReference type="PROSITE" id="PS52035">
    <property type="entry name" value="PEPTIDASE_M14"/>
    <property type="match status" value="1"/>
</dbReference>
<accession>A0A6M2E0H8</accession>
<evidence type="ECO:0000256" key="2">
    <source>
        <dbReference type="ARBA" id="ARBA00005988"/>
    </source>
</evidence>
<keyword evidence="10" id="KW-1015">Disulfide bond</keyword>
<evidence type="ECO:0000256" key="12">
    <source>
        <dbReference type="PROSITE-ProRule" id="PRU01379"/>
    </source>
</evidence>
<dbReference type="Gene3D" id="3.30.70.340">
    <property type="entry name" value="Metallocarboxypeptidase-like"/>
    <property type="match status" value="1"/>
</dbReference>
<evidence type="ECO:0000256" key="9">
    <source>
        <dbReference type="ARBA" id="ARBA00023049"/>
    </source>
</evidence>
<keyword evidence="8" id="KW-0862">Zinc</keyword>
<keyword evidence="4" id="KW-0645">Protease</keyword>
<keyword evidence="6 13" id="KW-0732">Signal</keyword>
<organism evidence="15">
    <name type="scientific">Xenopsylla cheopis</name>
    <name type="common">Oriental rat flea</name>
    <name type="synonym">Pulex cheopis</name>
    <dbReference type="NCBI Taxonomy" id="163159"/>
    <lineage>
        <taxon>Eukaryota</taxon>
        <taxon>Metazoa</taxon>
        <taxon>Ecdysozoa</taxon>
        <taxon>Arthropoda</taxon>
        <taxon>Hexapoda</taxon>
        <taxon>Insecta</taxon>
        <taxon>Pterygota</taxon>
        <taxon>Neoptera</taxon>
        <taxon>Endopterygota</taxon>
        <taxon>Siphonaptera</taxon>
        <taxon>Pulicidae</taxon>
        <taxon>Xenopsyllinae</taxon>
        <taxon>Xenopsylla</taxon>
    </lineage>
</organism>
<evidence type="ECO:0000256" key="5">
    <source>
        <dbReference type="ARBA" id="ARBA00022723"/>
    </source>
</evidence>
<evidence type="ECO:0000256" key="11">
    <source>
        <dbReference type="ARBA" id="ARBA00069039"/>
    </source>
</evidence>
<dbReference type="PRINTS" id="PR00765">
    <property type="entry name" value="CRBOXYPTASEA"/>
</dbReference>
<feature type="chain" id="PRO_5027075131" description="Zinc carboxypeptidase A 1" evidence="13">
    <location>
        <begin position="19"/>
        <end position="421"/>
    </location>
</feature>
<dbReference type="PANTHER" id="PTHR11705">
    <property type="entry name" value="PROTEASE FAMILY M14 CARBOXYPEPTIDASE A,B"/>
    <property type="match status" value="1"/>
</dbReference>
<keyword evidence="9" id="KW-0482">Metalloprotease</keyword>
<keyword evidence="3 15" id="KW-0121">Carboxypeptidase</keyword>
<dbReference type="PANTHER" id="PTHR11705:SF140">
    <property type="entry name" value="FI02848P-RELATED"/>
    <property type="match status" value="1"/>
</dbReference>